<evidence type="ECO:0000256" key="1">
    <source>
        <dbReference type="SAM" id="SignalP"/>
    </source>
</evidence>
<gene>
    <name evidence="2" type="ORF">GCL57_09200</name>
</gene>
<dbReference type="EMBL" id="WFLN01000007">
    <property type="protein sequence ID" value="KAB8029711.1"/>
    <property type="molecule type" value="Genomic_DNA"/>
</dbReference>
<comment type="caution">
    <text evidence="2">The sequence shown here is derived from an EMBL/GenBank/DDBJ whole genome shotgun (WGS) entry which is preliminary data.</text>
</comment>
<sequence>MLSKNKLYLIPISFFATLSLNSYANDEEKVKNFIKEFRESPHTVLDRIPEKQVISKHALTSNPFSPDDINSKDFIEKKDQLRGDIMKKKLENSNEFRVVPFSDYLAQENPRDLVDFPQNFVDNIQVIDQKNIANARLSFTPWSDSYWPLSRGSVTFRYADPNAPKSDKFSDYDKYVLQQRPANNLIAENKIDLLSPAEKYDLLMNDKNFSLTNSVLSGIRGRNPEGWEGICHGWAPASYMYYRPTRSITVQNNEGKKITFRPSDIKALNSLLWANLNYNTKFSGQRCNDKDPPKDANGRIVSQNCFDSNPAAFHLALVNQIGINKRSFVFDASYDYTVWNQPILGYSYVYYNVLTGNVYKNASEAMINKNNYNTDPFSQYRSNNVKNIVGVKATIDYMVETQPSTSNQDDSSRDGISRVEYYYDLEIRNDGVITGGEWYQNAHPDFLWTPVAGTEVSSYTVPNSANNNNAEYKYHNFWWNDNPRSPLREWLPYSVRAAQTKQVPLENVVHNLNAWSAYPVKNNVTPELCTQQPCVPNVYTWYRN</sequence>
<keyword evidence="1" id="KW-0732">Signal</keyword>
<accession>A0A833JBK4</accession>
<protein>
    <submittedName>
        <fullName evidence="2">Peptidase</fullName>
    </submittedName>
</protein>
<feature type="chain" id="PRO_5032332228" evidence="1">
    <location>
        <begin position="25"/>
        <end position="544"/>
    </location>
</feature>
<dbReference type="Proteomes" id="UP000442694">
    <property type="component" value="Unassembled WGS sequence"/>
</dbReference>
<dbReference type="InterPro" id="IPR032048">
    <property type="entry name" value="TGase_elicitor"/>
</dbReference>
<dbReference type="RefSeq" id="WP_152213063.1">
    <property type="nucleotide sequence ID" value="NZ_WFLN01000007.1"/>
</dbReference>
<evidence type="ECO:0000313" key="2">
    <source>
        <dbReference type="EMBL" id="KAB8029711.1"/>
    </source>
</evidence>
<reference evidence="2 3" key="1">
    <citation type="submission" date="2019-10" db="EMBL/GenBank/DDBJ databases">
        <title>New genus of Silvanigrellaceae.</title>
        <authorList>
            <person name="Pitt A."/>
            <person name="Hahn M.W."/>
        </authorList>
    </citation>
    <scope>NUCLEOTIDE SEQUENCE [LARGE SCALE GENOMIC DNA]</scope>
    <source>
        <strain evidence="2 3">33A1-SZDP</strain>
    </source>
</reference>
<organism evidence="2 3">
    <name type="scientific">Fluviispira multicolorata</name>
    <dbReference type="NCBI Taxonomy" id="2654512"/>
    <lineage>
        <taxon>Bacteria</taxon>
        <taxon>Pseudomonadati</taxon>
        <taxon>Bdellovibrionota</taxon>
        <taxon>Oligoflexia</taxon>
        <taxon>Silvanigrellales</taxon>
        <taxon>Silvanigrellaceae</taxon>
        <taxon>Fluviispira</taxon>
    </lineage>
</organism>
<evidence type="ECO:0000313" key="3">
    <source>
        <dbReference type="Proteomes" id="UP000442694"/>
    </source>
</evidence>
<feature type="signal peptide" evidence="1">
    <location>
        <begin position="1"/>
        <end position="24"/>
    </location>
</feature>
<name>A0A833JBK4_9BACT</name>
<dbReference type="AlphaFoldDB" id="A0A833JBK4"/>
<keyword evidence="3" id="KW-1185">Reference proteome</keyword>
<proteinExistence type="predicted"/>
<dbReference type="Pfam" id="PF16683">
    <property type="entry name" value="TGase_elicitor"/>
    <property type="match status" value="1"/>
</dbReference>
<dbReference type="GO" id="GO:0016755">
    <property type="term" value="F:aminoacyltransferase activity"/>
    <property type="evidence" value="ECO:0007669"/>
    <property type="project" value="InterPro"/>
</dbReference>